<organism evidence="1">
    <name type="scientific">marine sediment metagenome</name>
    <dbReference type="NCBI Taxonomy" id="412755"/>
    <lineage>
        <taxon>unclassified sequences</taxon>
        <taxon>metagenomes</taxon>
        <taxon>ecological metagenomes</taxon>
    </lineage>
</organism>
<proteinExistence type="predicted"/>
<dbReference type="PANTHER" id="PTHR42928:SF5">
    <property type="entry name" value="BLR1237 PROTEIN"/>
    <property type="match status" value="1"/>
</dbReference>
<dbReference type="InterPro" id="IPR005064">
    <property type="entry name" value="BUG"/>
</dbReference>
<gene>
    <name evidence="1" type="ORF">LCGC14_0159210</name>
</gene>
<dbReference type="Pfam" id="PF03401">
    <property type="entry name" value="TctC"/>
    <property type="match status" value="1"/>
</dbReference>
<reference evidence="1" key="1">
    <citation type="journal article" date="2015" name="Nature">
        <title>Complex archaea that bridge the gap between prokaryotes and eukaryotes.</title>
        <authorList>
            <person name="Spang A."/>
            <person name="Saw J.H."/>
            <person name="Jorgensen S.L."/>
            <person name="Zaremba-Niedzwiedzka K."/>
            <person name="Martijn J."/>
            <person name="Lind A.E."/>
            <person name="van Eijk R."/>
            <person name="Schleper C."/>
            <person name="Guy L."/>
            <person name="Ettema T.J."/>
        </authorList>
    </citation>
    <scope>NUCLEOTIDE SEQUENCE</scope>
</reference>
<dbReference type="AlphaFoldDB" id="A0A0F9VBT1"/>
<name>A0A0F9VBT1_9ZZZZ</name>
<dbReference type="EMBL" id="LAZR01000059">
    <property type="protein sequence ID" value="KKN97232.1"/>
    <property type="molecule type" value="Genomic_DNA"/>
</dbReference>
<comment type="caution">
    <text evidence="1">The sequence shown here is derived from an EMBL/GenBank/DDBJ whole genome shotgun (WGS) entry which is preliminary data.</text>
</comment>
<evidence type="ECO:0000313" key="1">
    <source>
        <dbReference type="EMBL" id="KKN97232.1"/>
    </source>
</evidence>
<protein>
    <submittedName>
        <fullName evidence="1">Uncharacterized protein</fullName>
    </submittedName>
</protein>
<accession>A0A0F9VBT1</accession>
<dbReference type="PANTHER" id="PTHR42928">
    <property type="entry name" value="TRICARBOXYLATE-BINDING PROTEIN"/>
    <property type="match status" value="1"/>
</dbReference>
<dbReference type="PIRSF" id="PIRSF017082">
    <property type="entry name" value="YflP"/>
    <property type="match status" value="1"/>
</dbReference>
<dbReference type="Gene3D" id="3.40.190.150">
    <property type="entry name" value="Bordetella uptake gene, domain 1"/>
    <property type="match status" value="1"/>
</dbReference>
<dbReference type="Gene3D" id="3.40.190.10">
    <property type="entry name" value="Periplasmic binding protein-like II"/>
    <property type="match status" value="1"/>
</dbReference>
<dbReference type="CDD" id="cd07012">
    <property type="entry name" value="PBP2_Bug_TTT"/>
    <property type="match status" value="1"/>
</dbReference>
<dbReference type="InterPro" id="IPR042100">
    <property type="entry name" value="Bug_dom1"/>
</dbReference>
<sequence>MKARHLFMSSTLLLSLQWAAPLLADDFPEKPINIVVPWPAGGAYDLAARLMAEHASQTFPVPLVVQNVTGAAGSTGVRHVADATPDGYTIGVMGTHAIAQSYMNPNATALEDLTPLVFIGPEPAALAVTLDADIGDVAAYLDTLKEAPGSIINGNDSPGGFSYIAATMLENQFDVELTKIPYQGYAPTVSAMLSGEVMSALLPIPLLADQHNAGQLNLLAVAAKERHPFSPDVPTFKEQGYDFIAEDFFMLYLPGDVPEEHRNKLAEMFYELLQDPSFQDAANGIGLVIQPKPQDETEHYLAQRADEVYEILTESGLVDDSLTR</sequence>